<sequence length="74" mass="8865">MCKVMKSRDCETVSREIACNRNREVWSKYEMVEKTCNNHNFHKINQHVNMVRQKILQSLQNILGGTYNLYKMKT</sequence>
<evidence type="ECO:0000313" key="1">
    <source>
        <dbReference type="EMBL" id="CRK99974.1"/>
    </source>
</evidence>
<keyword evidence="2" id="KW-1185">Reference proteome</keyword>
<dbReference type="EMBL" id="CVRI01000054">
    <property type="protein sequence ID" value="CRK99974.1"/>
    <property type="molecule type" value="Genomic_DNA"/>
</dbReference>
<accession>A0A1J1ILM3</accession>
<reference evidence="1 2" key="1">
    <citation type="submission" date="2015-04" db="EMBL/GenBank/DDBJ databases">
        <authorList>
            <person name="Syromyatnikov M.Y."/>
            <person name="Popov V.N."/>
        </authorList>
    </citation>
    <scope>NUCLEOTIDE SEQUENCE [LARGE SCALE GENOMIC DNA]</scope>
</reference>
<organism evidence="1 2">
    <name type="scientific">Clunio marinus</name>
    <dbReference type="NCBI Taxonomy" id="568069"/>
    <lineage>
        <taxon>Eukaryota</taxon>
        <taxon>Metazoa</taxon>
        <taxon>Ecdysozoa</taxon>
        <taxon>Arthropoda</taxon>
        <taxon>Hexapoda</taxon>
        <taxon>Insecta</taxon>
        <taxon>Pterygota</taxon>
        <taxon>Neoptera</taxon>
        <taxon>Endopterygota</taxon>
        <taxon>Diptera</taxon>
        <taxon>Nematocera</taxon>
        <taxon>Chironomoidea</taxon>
        <taxon>Chironomidae</taxon>
        <taxon>Clunio</taxon>
    </lineage>
</organism>
<protein>
    <submittedName>
        <fullName evidence="1">CLUMA_CG013269, isoform A</fullName>
    </submittedName>
</protein>
<proteinExistence type="predicted"/>
<name>A0A1J1ILM3_9DIPT</name>
<gene>
    <name evidence="1" type="ORF">CLUMA_CG013269</name>
</gene>
<dbReference type="AlphaFoldDB" id="A0A1J1ILM3"/>
<evidence type="ECO:0000313" key="2">
    <source>
        <dbReference type="Proteomes" id="UP000183832"/>
    </source>
</evidence>
<dbReference type="Proteomes" id="UP000183832">
    <property type="component" value="Unassembled WGS sequence"/>
</dbReference>